<feature type="transmembrane region" description="Helical" evidence="2">
    <location>
        <begin position="89"/>
        <end position="107"/>
    </location>
</feature>
<feature type="transmembrane region" description="Helical" evidence="2">
    <location>
        <begin position="211"/>
        <end position="232"/>
    </location>
</feature>
<reference evidence="4" key="2">
    <citation type="submission" date="2024-04" db="EMBL/GenBank/DDBJ databases">
        <authorList>
            <person name="Chen Y."/>
            <person name="Shah S."/>
            <person name="Dougan E. K."/>
            <person name="Thang M."/>
            <person name="Chan C."/>
        </authorList>
    </citation>
    <scope>NUCLEOTIDE SEQUENCE [LARGE SCALE GENOMIC DNA]</scope>
</reference>
<evidence type="ECO:0000256" key="2">
    <source>
        <dbReference type="SAM" id="Phobius"/>
    </source>
</evidence>
<dbReference type="AlphaFoldDB" id="A0A9P1CES2"/>
<feature type="transmembrane region" description="Helical" evidence="2">
    <location>
        <begin position="47"/>
        <end position="69"/>
    </location>
</feature>
<feature type="compositionally biased region" description="Basic and acidic residues" evidence="1">
    <location>
        <begin position="1191"/>
        <end position="1203"/>
    </location>
</feature>
<feature type="transmembrane region" description="Helical" evidence="2">
    <location>
        <begin position="119"/>
        <end position="148"/>
    </location>
</feature>
<keyword evidence="2" id="KW-0472">Membrane</keyword>
<proteinExistence type="predicted"/>
<name>A0A9P1CES2_9DINO</name>
<sequence>MCWIGFCVPVVFEVYVHVLRGFSREEILAEEDKLPTQMSRFLDFSELICRVCLAQVMVATFFFMARAVLHNKVRQGWKQLCGTSPRQYVPGLLVSLVTFSVGLWGCLIGDEGLPLWALLYSHICDIFCHAIVSSALMGLGFDLLVAIYKGKLMDFLKKFVRCDDTIEAHGVYAEEPLGEMHDYSFHEASPSVVSASRSESRKSSCRLLRRALQCSLMWASWIFIFVSYTLAWCRPDLAPQWMQTMVDFIGRFCWAGITFWIVSSIASIGMNDSTVSNEGHFPGTRPATMDVIEAMGMASLERCQDCEETLAAATSLGSNRNFQQKTADVEVLDHGCRRYADLLDGRYGCTDLAFHGVELEREGTFDQPDPNAEQGQCSRLKKSRVDWKVRYHHFKHSVPTFCSPFSGREITSVAHPDEVAYLRCRLCTDVVAEGCSQGVYLEVEVASNSDNLSMAVVDFEAGGCSSVTFSPDTGAVIRERKVREAPRKVEGAYIQPLPTVTTGRPFHGLMGLYLYQDRLAFFRRCELPATGLDREANPMQLQTPGMAQGCHLGPWETTGFVSDLDWAEGRRLTPCLAFRDEGAYRVRVVQIGAMPPLDVQKATRQDAKVTDWRTSWSDFDWEVDGSHGSMGWRGYTGGGGISLMLEGAPVLLLPLATAHSPIGTNGERFRGGSRKLWNLAAQENHIWGKCDEWDHKVAGCELNSQYKCSAYISEGPAQYDIEIVLGNLTPSTPEHPVHLAWWSPRKSETPWNPHISLAGCAVYGWMTDAYPKYGDADFNGGNQLVGTDGTVTIRVQAPSTYFVTNWISVPHVHLRVCSNDTYAHTTQDAIVFVKNGPELVAGESGSDLQVVSVKNMSYTSTPGSGDVSDNRIFGILVWKKGGTVGTTTPLPNGLIEEIIDDEMAKMNWDALEFSPIYQCFMEEKLFDHFTASCTDTCGPNAVVARGQCVRPERGVRVEAVASWSLSVQCNEACWNEWKNKTLHYTRLAVADMLDIPFQEVERAGLAFHADDGVRRLQSATTRSATVQAYINTKRLSVTEINTLVPQVFENAATATDIMNFPVSAVSLEYLANDGIWKDMKKSESDSADYVDSRNDPYEGAYNRREPGGLQYIGGIPTGGLPVGVVVGIAIAVLIFGFGVGFCIFYRRKKAITEIGGSERVVTAAGTIIGSGAANPGKKVEDDGVPAMANHSPEELARKAQDPW</sequence>
<keyword evidence="2" id="KW-1133">Transmembrane helix</keyword>
<evidence type="ECO:0000313" key="3">
    <source>
        <dbReference type="EMBL" id="CAI3989802.1"/>
    </source>
</evidence>
<feature type="transmembrane region" description="Helical" evidence="2">
    <location>
        <begin position="1120"/>
        <end position="1145"/>
    </location>
</feature>
<evidence type="ECO:0000313" key="4">
    <source>
        <dbReference type="EMBL" id="CAL1143177.1"/>
    </source>
</evidence>
<comment type="caution">
    <text evidence="3">The sequence shown here is derived from an EMBL/GenBank/DDBJ whole genome shotgun (WGS) entry which is preliminary data.</text>
</comment>
<keyword evidence="2" id="KW-0812">Transmembrane</keyword>
<dbReference type="EMBL" id="CAMXCT010001405">
    <property type="protein sequence ID" value="CAI3989802.1"/>
    <property type="molecule type" value="Genomic_DNA"/>
</dbReference>
<evidence type="ECO:0000313" key="5">
    <source>
        <dbReference type="Proteomes" id="UP001152797"/>
    </source>
</evidence>
<gene>
    <name evidence="3" type="ORF">C1SCF055_LOCUS16844</name>
</gene>
<evidence type="ECO:0000256" key="1">
    <source>
        <dbReference type="SAM" id="MobiDB-lite"/>
    </source>
</evidence>
<dbReference type="Proteomes" id="UP001152797">
    <property type="component" value="Unassembled WGS sequence"/>
</dbReference>
<feature type="region of interest" description="Disordered" evidence="1">
    <location>
        <begin position="1172"/>
        <end position="1203"/>
    </location>
</feature>
<keyword evidence="5" id="KW-1185">Reference proteome</keyword>
<dbReference type="EMBL" id="CAMXCT020001405">
    <property type="protein sequence ID" value="CAL1143177.1"/>
    <property type="molecule type" value="Genomic_DNA"/>
</dbReference>
<accession>A0A9P1CES2</accession>
<reference evidence="3" key="1">
    <citation type="submission" date="2022-10" db="EMBL/GenBank/DDBJ databases">
        <authorList>
            <person name="Chen Y."/>
            <person name="Dougan E. K."/>
            <person name="Chan C."/>
            <person name="Rhodes N."/>
            <person name="Thang M."/>
        </authorList>
    </citation>
    <scope>NUCLEOTIDE SEQUENCE</scope>
</reference>
<dbReference type="OrthoDB" id="415415at2759"/>
<organism evidence="3">
    <name type="scientific">Cladocopium goreaui</name>
    <dbReference type="NCBI Taxonomy" id="2562237"/>
    <lineage>
        <taxon>Eukaryota</taxon>
        <taxon>Sar</taxon>
        <taxon>Alveolata</taxon>
        <taxon>Dinophyceae</taxon>
        <taxon>Suessiales</taxon>
        <taxon>Symbiodiniaceae</taxon>
        <taxon>Cladocopium</taxon>
    </lineage>
</organism>
<protein>
    <submittedName>
        <fullName evidence="3">Uncharacterized protein</fullName>
    </submittedName>
</protein>
<dbReference type="EMBL" id="CAMXCT030001405">
    <property type="protein sequence ID" value="CAL4777114.1"/>
    <property type="molecule type" value="Genomic_DNA"/>
</dbReference>